<sequence length="281" mass="30799">MRSSLAHLALEVTYLDRARAFYVDHLGLDPVRETDTEVVFRVGDAELVLRRPTAVPRGGLHVHYAFSTPNGAFETWRERFADLDPEEYEFGSYRSIYVDDPDGHCVEVGDNAERSSASSRVEPDDDAERSSASNRPAAGDNADRSPASGPPEAGDEADRREDAPPLTDIFEIVLEVEDLDAAVALYETLGFEPYDRGENRRRVRLAGPFDLELWEPQLGLADARGGVHVDLALRVADPEATVVAVADRVGEAVQVDTRHGDGLRVRDPDGHYLTFVGGAGD</sequence>
<organism evidence="3 4">
    <name type="scientific">Halobium salinum</name>
    <dbReference type="NCBI Taxonomy" id="1364940"/>
    <lineage>
        <taxon>Archaea</taxon>
        <taxon>Methanobacteriati</taxon>
        <taxon>Methanobacteriota</taxon>
        <taxon>Stenosarchaea group</taxon>
        <taxon>Halobacteria</taxon>
        <taxon>Halobacteriales</taxon>
        <taxon>Haloferacaceae</taxon>
        <taxon>Halobium</taxon>
    </lineage>
</organism>
<accession>A0ABD5PGS6</accession>
<dbReference type="SUPFAM" id="SSF54593">
    <property type="entry name" value="Glyoxalase/Bleomycin resistance protein/Dihydroxybiphenyl dioxygenase"/>
    <property type="match status" value="2"/>
</dbReference>
<dbReference type="PROSITE" id="PS51819">
    <property type="entry name" value="VOC"/>
    <property type="match status" value="2"/>
</dbReference>
<dbReference type="Pfam" id="PF00903">
    <property type="entry name" value="Glyoxalase"/>
    <property type="match status" value="1"/>
</dbReference>
<keyword evidence="4" id="KW-1185">Reference proteome</keyword>
<feature type="compositionally biased region" description="Basic and acidic residues" evidence="1">
    <location>
        <begin position="104"/>
        <end position="113"/>
    </location>
</feature>
<dbReference type="Proteomes" id="UP001595921">
    <property type="component" value="Unassembled WGS sequence"/>
</dbReference>
<dbReference type="EMBL" id="JBHSDS010000009">
    <property type="protein sequence ID" value="MFC4359933.1"/>
    <property type="molecule type" value="Genomic_DNA"/>
</dbReference>
<dbReference type="InterPro" id="IPR037523">
    <property type="entry name" value="VOC_core"/>
</dbReference>
<proteinExistence type="predicted"/>
<feature type="domain" description="VOC" evidence="2">
    <location>
        <begin position="168"/>
        <end position="278"/>
    </location>
</feature>
<name>A0ABD5PGS6_9EURY</name>
<reference evidence="3 4" key="1">
    <citation type="journal article" date="2019" name="Int. J. Syst. Evol. Microbiol.">
        <title>The Global Catalogue of Microorganisms (GCM) 10K type strain sequencing project: providing services to taxonomists for standard genome sequencing and annotation.</title>
        <authorList>
            <consortium name="The Broad Institute Genomics Platform"/>
            <consortium name="The Broad Institute Genome Sequencing Center for Infectious Disease"/>
            <person name="Wu L."/>
            <person name="Ma J."/>
        </authorList>
    </citation>
    <scope>NUCLEOTIDE SEQUENCE [LARGE SCALE GENOMIC DNA]</scope>
    <source>
        <strain evidence="3 4">CGMCC 1.12553</strain>
    </source>
</reference>
<evidence type="ECO:0000259" key="2">
    <source>
        <dbReference type="PROSITE" id="PS51819"/>
    </source>
</evidence>
<gene>
    <name evidence="3" type="ORF">ACFO0N_18455</name>
</gene>
<dbReference type="InterPro" id="IPR050383">
    <property type="entry name" value="GlyoxalaseI/FosfomycinResist"/>
</dbReference>
<comment type="caution">
    <text evidence="3">The sequence shown here is derived from an EMBL/GenBank/DDBJ whole genome shotgun (WGS) entry which is preliminary data.</text>
</comment>
<evidence type="ECO:0000256" key="1">
    <source>
        <dbReference type="SAM" id="MobiDB-lite"/>
    </source>
</evidence>
<dbReference type="PANTHER" id="PTHR21366">
    <property type="entry name" value="GLYOXALASE FAMILY PROTEIN"/>
    <property type="match status" value="1"/>
</dbReference>
<dbReference type="CDD" id="cd06587">
    <property type="entry name" value="VOC"/>
    <property type="match status" value="1"/>
</dbReference>
<feature type="region of interest" description="Disordered" evidence="1">
    <location>
        <begin position="104"/>
        <end position="162"/>
    </location>
</feature>
<dbReference type="AlphaFoldDB" id="A0ABD5PGS6"/>
<dbReference type="PANTHER" id="PTHR21366:SF22">
    <property type="entry name" value="VOC DOMAIN-CONTAINING PROTEIN"/>
    <property type="match status" value="1"/>
</dbReference>
<dbReference type="InterPro" id="IPR029068">
    <property type="entry name" value="Glyas_Bleomycin-R_OHBP_Dase"/>
</dbReference>
<protein>
    <submittedName>
        <fullName evidence="3">VOC family protein</fullName>
    </submittedName>
</protein>
<dbReference type="RefSeq" id="WP_267624900.1">
    <property type="nucleotide sequence ID" value="NZ_JAODIW010000010.1"/>
</dbReference>
<dbReference type="Gene3D" id="3.10.180.10">
    <property type="entry name" value="2,3-Dihydroxybiphenyl 1,2-Dioxygenase, domain 1"/>
    <property type="match status" value="2"/>
</dbReference>
<evidence type="ECO:0000313" key="4">
    <source>
        <dbReference type="Proteomes" id="UP001595921"/>
    </source>
</evidence>
<dbReference type="InterPro" id="IPR004360">
    <property type="entry name" value="Glyas_Fos-R_dOase_dom"/>
</dbReference>
<feature type="domain" description="VOC" evidence="2">
    <location>
        <begin position="4"/>
        <end position="111"/>
    </location>
</feature>
<evidence type="ECO:0000313" key="3">
    <source>
        <dbReference type="EMBL" id="MFC4359933.1"/>
    </source>
</evidence>